<gene>
    <name evidence="2" type="ORF">SAMN05660313_02126</name>
</gene>
<dbReference type="AlphaFoldDB" id="A0A1K1PQR7"/>
<keyword evidence="1" id="KW-1133">Transmembrane helix</keyword>
<keyword evidence="1" id="KW-0472">Membrane</keyword>
<protein>
    <submittedName>
        <fullName evidence="2">Uncharacterized protein</fullName>
    </submittedName>
</protein>
<evidence type="ECO:0000256" key="1">
    <source>
        <dbReference type="SAM" id="Phobius"/>
    </source>
</evidence>
<organism evidence="2 3">
    <name type="scientific">Cellulophaga fucicola</name>
    <dbReference type="NCBI Taxonomy" id="76595"/>
    <lineage>
        <taxon>Bacteria</taxon>
        <taxon>Pseudomonadati</taxon>
        <taxon>Bacteroidota</taxon>
        <taxon>Flavobacteriia</taxon>
        <taxon>Flavobacteriales</taxon>
        <taxon>Flavobacteriaceae</taxon>
        <taxon>Cellulophaga</taxon>
    </lineage>
</organism>
<feature type="transmembrane region" description="Helical" evidence="1">
    <location>
        <begin position="63"/>
        <end position="83"/>
    </location>
</feature>
<keyword evidence="3" id="KW-1185">Reference proteome</keyword>
<evidence type="ECO:0000313" key="2">
    <source>
        <dbReference type="EMBL" id="SFW49852.1"/>
    </source>
</evidence>
<accession>A0A1K1PQR7</accession>
<reference evidence="3" key="1">
    <citation type="submission" date="2016-11" db="EMBL/GenBank/DDBJ databases">
        <authorList>
            <person name="Varghese N."/>
            <person name="Submissions S."/>
        </authorList>
    </citation>
    <scope>NUCLEOTIDE SEQUENCE [LARGE SCALE GENOMIC DNA]</scope>
    <source>
        <strain evidence="3">DSM 24786</strain>
    </source>
</reference>
<sequence length="162" mass="18726">MLKKLKIKNIVLESLSFILILFSIGKFQYAYRSNEYNILLNTNIDKVDKLDVGNLSDFLLESFWWKLLSLVIVFISIEIFKLWSKNKTGFLETLIAFILVFFLFPIGFFDSGNTNGVINLVGDIFSDNLKIKMLIAGVFWLTVGTVILWRTLKNTKHNNAYN</sequence>
<proteinExistence type="predicted"/>
<keyword evidence="1" id="KW-0812">Transmembrane</keyword>
<feature type="transmembrane region" description="Helical" evidence="1">
    <location>
        <begin position="129"/>
        <end position="149"/>
    </location>
</feature>
<feature type="transmembrane region" description="Helical" evidence="1">
    <location>
        <begin position="90"/>
        <end position="109"/>
    </location>
</feature>
<dbReference type="EMBL" id="FPIY01000002">
    <property type="protein sequence ID" value="SFW49852.1"/>
    <property type="molecule type" value="Genomic_DNA"/>
</dbReference>
<name>A0A1K1PQR7_9FLAO</name>
<evidence type="ECO:0000313" key="3">
    <source>
        <dbReference type="Proteomes" id="UP000183257"/>
    </source>
</evidence>
<dbReference type="Proteomes" id="UP000183257">
    <property type="component" value="Unassembled WGS sequence"/>
</dbReference>
<feature type="transmembrane region" description="Helical" evidence="1">
    <location>
        <begin position="12"/>
        <end position="31"/>
    </location>
</feature>
<dbReference type="OrthoDB" id="9876218at2"/>